<comment type="caution">
    <text evidence="2">The sequence shown here is derived from an EMBL/GenBank/DDBJ whole genome shotgun (WGS) entry which is preliminary data.</text>
</comment>
<dbReference type="GO" id="GO:0006352">
    <property type="term" value="P:DNA-templated transcription initiation"/>
    <property type="evidence" value="ECO:0007669"/>
    <property type="project" value="InterPro"/>
</dbReference>
<dbReference type="Gene3D" id="1.10.1740.10">
    <property type="match status" value="1"/>
</dbReference>
<dbReference type="AlphaFoldDB" id="A0A6P1CZE3"/>
<evidence type="ECO:0000313" key="3">
    <source>
        <dbReference type="Proteomes" id="UP000471166"/>
    </source>
</evidence>
<dbReference type="EMBL" id="JAAGVB010000462">
    <property type="protein sequence ID" value="NEW37157.1"/>
    <property type="molecule type" value="Genomic_DNA"/>
</dbReference>
<dbReference type="InterPro" id="IPR007627">
    <property type="entry name" value="RNA_pol_sigma70_r2"/>
</dbReference>
<accession>A0A6P1CZE3</accession>
<evidence type="ECO:0000313" key="2">
    <source>
        <dbReference type="EMBL" id="NEW37157.1"/>
    </source>
</evidence>
<dbReference type="GO" id="GO:0003700">
    <property type="term" value="F:DNA-binding transcription factor activity"/>
    <property type="evidence" value="ECO:0007669"/>
    <property type="project" value="InterPro"/>
</dbReference>
<organism evidence="2 3">
    <name type="scientific">Nocardia cyriacigeorgica</name>
    <dbReference type="NCBI Taxonomy" id="135487"/>
    <lineage>
        <taxon>Bacteria</taxon>
        <taxon>Bacillati</taxon>
        <taxon>Actinomycetota</taxon>
        <taxon>Actinomycetes</taxon>
        <taxon>Mycobacteriales</taxon>
        <taxon>Nocardiaceae</taxon>
        <taxon>Nocardia</taxon>
    </lineage>
</organism>
<sequence>IAEDAVQESLLAAAQQWPDDGIPDNPRSWLIRIAYRRMVDLLRSDQARHRRELEAGVAQLAMAEPARAARITDADDSLTLLLLCCHPALGPASQVALTLR</sequence>
<feature type="domain" description="RNA polymerase sigma-70 region 2" evidence="1">
    <location>
        <begin position="2"/>
        <end position="46"/>
    </location>
</feature>
<feature type="non-terminal residue" evidence="2">
    <location>
        <position position="1"/>
    </location>
</feature>
<dbReference type="PANTHER" id="PTHR47756">
    <property type="entry name" value="BLL6612 PROTEIN-RELATED"/>
    <property type="match status" value="1"/>
</dbReference>
<dbReference type="Proteomes" id="UP000471166">
    <property type="component" value="Unassembled WGS sequence"/>
</dbReference>
<feature type="non-terminal residue" evidence="2">
    <location>
        <position position="100"/>
    </location>
</feature>
<protein>
    <submittedName>
        <fullName evidence="2">RNA polymerase sigma factor</fullName>
    </submittedName>
</protein>
<proteinExistence type="predicted"/>
<reference evidence="2 3" key="1">
    <citation type="submission" date="2020-01" db="EMBL/GenBank/DDBJ databases">
        <title>Genetics and antimicrobial susceptibilities of Nocardia species isolated from the soil; a comparison with species isolated from humans.</title>
        <authorList>
            <person name="Carrasco G."/>
            <person name="Monzon S."/>
            <person name="Sansegundo M."/>
            <person name="Garcia E."/>
            <person name="Garrido N."/>
            <person name="Medina M.J."/>
            <person name="Villalon P."/>
            <person name="Ramirez-Arocha A.C."/>
            <person name="Jimenez P."/>
            <person name="Cuesta I."/>
            <person name="Valdezate S."/>
        </authorList>
    </citation>
    <scope>NUCLEOTIDE SEQUENCE [LARGE SCALE GENOMIC DNA]</scope>
    <source>
        <strain evidence="2 3">CNM20110626</strain>
    </source>
</reference>
<dbReference type="SUPFAM" id="SSF88946">
    <property type="entry name" value="Sigma2 domain of RNA polymerase sigma factors"/>
    <property type="match status" value="1"/>
</dbReference>
<name>A0A6P1CZE3_9NOCA</name>
<evidence type="ECO:0000259" key="1">
    <source>
        <dbReference type="Pfam" id="PF04542"/>
    </source>
</evidence>
<dbReference type="Pfam" id="PF04542">
    <property type="entry name" value="Sigma70_r2"/>
    <property type="match status" value="1"/>
</dbReference>
<gene>
    <name evidence="2" type="ORF">GV791_32075</name>
</gene>
<dbReference type="InterPro" id="IPR013325">
    <property type="entry name" value="RNA_pol_sigma_r2"/>
</dbReference>
<dbReference type="PANTHER" id="PTHR47756:SF2">
    <property type="entry name" value="BLL6612 PROTEIN"/>
    <property type="match status" value="1"/>
</dbReference>
<dbReference type="RefSeq" id="WP_306071298.1">
    <property type="nucleotide sequence ID" value="NZ_JAAGVB010000462.1"/>
</dbReference>